<dbReference type="Proteomes" id="UP001207252">
    <property type="component" value="Unassembled WGS sequence"/>
</dbReference>
<keyword evidence="1" id="KW-0812">Transmembrane</keyword>
<keyword evidence="1" id="KW-1133">Transmembrane helix</keyword>
<proteinExistence type="predicted"/>
<evidence type="ECO:0000256" key="1">
    <source>
        <dbReference type="SAM" id="Phobius"/>
    </source>
</evidence>
<dbReference type="RefSeq" id="WP_263817802.1">
    <property type="nucleotide sequence ID" value="NZ_JAOXHJ010000002.1"/>
</dbReference>
<protein>
    <submittedName>
        <fullName evidence="2">Uncharacterized protein</fullName>
    </submittedName>
</protein>
<evidence type="ECO:0000313" key="3">
    <source>
        <dbReference type="Proteomes" id="UP001207252"/>
    </source>
</evidence>
<sequence length="81" mass="9510">MSQNIKKSKSYRDYKYKRNPALNKHLAGWIIFSIFIFIFLVGIAILIAFIADFYIYENTNTDGLIWTVDQRAHGLLGYFNK</sequence>
<accession>A0ABT3BP11</accession>
<keyword evidence="3" id="KW-1185">Reference proteome</keyword>
<keyword evidence="1" id="KW-0472">Membrane</keyword>
<evidence type="ECO:0000313" key="2">
    <source>
        <dbReference type="EMBL" id="MCV3753998.1"/>
    </source>
</evidence>
<organism evidence="2 3">
    <name type="scientific">Ureaplasma zalophigenitalium</name>
    <dbReference type="NCBI Taxonomy" id="907723"/>
    <lineage>
        <taxon>Bacteria</taxon>
        <taxon>Bacillati</taxon>
        <taxon>Mycoplasmatota</taxon>
        <taxon>Mycoplasmoidales</taxon>
        <taxon>Mycoplasmoidaceae</taxon>
        <taxon>Ureaplasma</taxon>
    </lineage>
</organism>
<gene>
    <name evidence="2" type="ORF">OF365_01275</name>
</gene>
<feature type="transmembrane region" description="Helical" evidence="1">
    <location>
        <begin position="26"/>
        <end position="56"/>
    </location>
</feature>
<reference evidence="2 3" key="1">
    <citation type="journal article" date="2020" name="Int. J. Syst. Evol. Microbiol.">
        <title>Ureaplasma miroungigenitalium sp. nov. isolated from northern elephant seals (Mirounga angustirostris) and Ureaplasma zalophigenitalium sp. nov. isolated from California sea lions (Zalophus californianus).</title>
        <authorList>
            <person name="Volokhov D.V."/>
            <person name="Gulland F.M."/>
            <person name="Gao Y."/>
            <person name="Chizhikov V.E."/>
        </authorList>
    </citation>
    <scope>NUCLEOTIDE SEQUENCE [LARGE SCALE GENOMIC DNA]</scope>
    <source>
        <strain evidence="2 3">CSL7644-GEN</strain>
    </source>
</reference>
<dbReference type="EMBL" id="JAOXHJ010000002">
    <property type="protein sequence ID" value="MCV3753998.1"/>
    <property type="molecule type" value="Genomic_DNA"/>
</dbReference>
<comment type="caution">
    <text evidence="2">The sequence shown here is derived from an EMBL/GenBank/DDBJ whole genome shotgun (WGS) entry which is preliminary data.</text>
</comment>
<name>A0ABT3BP11_9BACT</name>